<comment type="function">
    <text evidence="10">Catalyzes the attachment of glutamate to tRNA(Glu) in a two-step reaction: glutamate is first activated by ATP to form Glu-AMP and then transferred to the acceptor end of tRNA(Glu).</text>
</comment>
<evidence type="ECO:0000259" key="13">
    <source>
        <dbReference type="Pfam" id="PF20974"/>
    </source>
</evidence>
<evidence type="ECO:0000256" key="5">
    <source>
        <dbReference type="ARBA" id="ARBA00022741"/>
    </source>
</evidence>
<dbReference type="EMBL" id="JMIY01000002">
    <property type="protein sequence ID" value="KCZ72741.1"/>
    <property type="molecule type" value="Genomic_DNA"/>
</dbReference>
<dbReference type="InterPro" id="IPR011035">
    <property type="entry name" value="Ribosomal_bL25/Gln-tRNA_synth"/>
</dbReference>
<dbReference type="InterPro" id="IPR000924">
    <property type="entry name" value="Glu/Gln-tRNA-synth"/>
</dbReference>
<dbReference type="InterPro" id="IPR020056">
    <property type="entry name" value="Rbsml_bL25/Gln-tRNA_synth_N"/>
</dbReference>
<evidence type="ECO:0000313" key="15">
    <source>
        <dbReference type="Proteomes" id="UP000027153"/>
    </source>
</evidence>
<dbReference type="InterPro" id="IPR014729">
    <property type="entry name" value="Rossmann-like_a/b/a_fold"/>
</dbReference>
<dbReference type="PANTHER" id="PTHR43097:SF5">
    <property type="entry name" value="GLUTAMATE--TRNA LIGASE"/>
    <property type="match status" value="1"/>
</dbReference>
<evidence type="ECO:0000256" key="9">
    <source>
        <dbReference type="ARBA" id="ARBA00048351"/>
    </source>
</evidence>
<dbReference type="GO" id="GO:0043604">
    <property type="term" value="P:amide biosynthetic process"/>
    <property type="evidence" value="ECO:0007669"/>
    <property type="project" value="TreeGrafter"/>
</dbReference>
<evidence type="ECO:0000256" key="3">
    <source>
        <dbReference type="ARBA" id="ARBA00022490"/>
    </source>
</evidence>
<dbReference type="InterPro" id="IPR050132">
    <property type="entry name" value="Gln/Glu-tRNA_Ligase"/>
</dbReference>
<evidence type="ECO:0000256" key="8">
    <source>
        <dbReference type="ARBA" id="ARBA00023146"/>
    </source>
</evidence>
<evidence type="ECO:0000259" key="11">
    <source>
        <dbReference type="Pfam" id="PF00749"/>
    </source>
</evidence>
<dbReference type="EC" id="6.1.1.17" evidence="10"/>
<name>A0A062V0R4_9EURY</name>
<dbReference type="FunFam" id="3.40.50.620:FF:000222">
    <property type="entry name" value="Glutamate--tRNA ligase"/>
    <property type="match status" value="1"/>
</dbReference>
<keyword evidence="7 10" id="KW-0648">Protein biosynthesis</keyword>
<evidence type="ECO:0000256" key="10">
    <source>
        <dbReference type="HAMAP-Rule" id="MF_02076"/>
    </source>
</evidence>
<feature type="short sequence motif" description="'HIGH' region" evidence="10">
    <location>
        <begin position="112"/>
        <end position="122"/>
    </location>
</feature>
<comment type="catalytic activity">
    <reaction evidence="9 10">
        <text>tRNA(Glu) + L-glutamate + ATP = L-glutamyl-tRNA(Glu) + AMP + diphosphate</text>
        <dbReference type="Rhea" id="RHEA:23540"/>
        <dbReference type="Rhea" id="RHEA-COMP:9663"/>
        <dbReference type="Rhea" id="RHEA-COMP:9680"/>
        <dbReference type="ChEBI" id="CHEBI:29985"/>
        <dbReference type="ChEBI" id="CHEBI:30616"/>
        <dbReference type="ChEBI" id="CHEBI:33019"/>
        <dbReference type="ChEBI" id="CHEBI:78442"/>
        <dbReference type="ChEBI" id="CHEBI:78520"/>
        <dbReference type="ChEBI" id="CHEBI:456215"/>
        <dbReference type="EC" id="6.1.1.17"/>
    </reaction>
</comment>
<proteinExistence type="inferred from homology"/>
<dbReference type="GO" id="GO:0004818">
    <property type="term" value="F:glutamate-tRNA ligase activity"/>
    <property type="evidence" value="ECO:0007669"/>
    <property type="project" value="UniProtKB-UniRule"/>
</dbReference>
<evidence type="ECO:0000256" key="7">
    <source>
        <dbReference type="ARBA" id="ARBA00022917"/>
    </source>
</evidence>
<keyword evidence="8 10" id="KW-0030">Aminoacyl-tRNA synthetase</keyword>
<feature type="domain" description="Glutamyl/glutaminyl-tRNA synthetase class Ib anti-codon binding" evidence="12">
    <location>
        <begin position="417"/>
        <end position="488"/>
    </location>
</feature>
<keyword evidence="6 10" id="KW-0067">ATP-binding</keyword>
<gene>
    <name evidence="10" type="primary">gltX</name>
    <name evidence="14" type="ORF">ANME2D_01175</name>
</gene>
<keyword evidence="15" id="KW-1185">Reference proteome</keyword>
<dbReference type="Gene3D" id="2.40.240.100">
    <property type="match status" value="1"/>
</dbReference>
<feature type="domain" description="Glutamyl/glutaminyl-tRNA synthetase class Ib catalytic" evidence="11">
    <location>
        <begin position="107"/>
        <end position="412"/>
    </location>
</feature>
<dbReference type="InterPro" id="IPR004526">
    <property type="entry name" value="Glu-tRNA-synth_arc/euk"/>
</dbReference>
<comment type="subcellular location">
    <subcellularLocation>
        <location evidence="1 10">Cytoplasm</location>
    </subcellularLocation>
</comment>
<dbReference type="Gene3D" id="3.40.50.620">
    <property type="entry name" value="HUPs"/>
    <property type="match status" value="1"/>
</dbReference>
<dbReference type="Pfam" id="PF03950">
    <property type="entry name" value="tRNA-synt_1c_C"/>
    <property type="match status" value="1"/>
</dbReference>
<dbReference type="NCBIfam" id="TIGR00463">
    <property type="entry name" value="gltX_arch"/>
    <property type="match status" value="1"/>
</dbReference>
<dbReference type="InterPro" id="IPR049437">
    <property type="entry name" value="tRNA-synt_1c_C2"/>
</dbReference>
<evidence type="ECO:0000256" key="4">
    <source>
        <dbReference type="ARBA" id="ARBA00022598"/>
    </source>
</evidence>
<feature type="domain" description="tRNA synthetases class I (E and Q) anti-codon binding" evidence="13">
    <location>
        <begin position="510"/>
        <end position="557"/>
    </location>
</feature>
<dbReference type="Proteomes" id="UP000027153">
    <property type="component" value="Unassembled WGS sequence"/>
</dbReference>
<dbReference type="InterPro" id="IPR020058">
    <property type="entry name" value="Glu/Gln-tRNA-synth_Ib_cat-dom"/>
</dbReference>
<keyword evidence="3 10" id="KW-0963">Cytoplasm</keyword>
<dbReference type="GO" id="GO:0005829">
    <property type="term" value="C:cytosol"/>
    <property type="evidence" value="ECO:0007669"/>
    <property type="project" value="TreeGrafter"/>
</dbReference>
<evidence type="ECO:0000256" key="6">
    <source>
        <dbReference type="ARBA" id="ARBA00022840"/>
    </source>
</evidence>
<evidence type="ECO:0000259" key="12">
    <source>
        <dbReference type="Pfam" id="PF03950"/>
    </source>
</evidence>
<comment type="caution">
    <text evidence="14">The sequence shown here is derived from an EMBL/GenBank/DDBJ whole genome shotgun (WGS) entry which is preliminary data.</text>
</comment>
<dbReference type="PRINTS" id="PR00987">
    <property type="entry name" value="TRNASYNTHGLU"/>
</dbReference>
<dbReference type="GO" id="GO:0005524">
    <property type="term" value="F:ATP binding"/>
    <property type="evidence" value="ECO:0007669"/>
    <property type="project" value="UniProtKB-UniRule"/>
</dbReference>
<dbReference type="HAMAP" id="MF_02076">
    <property type="entry name" value="Glu_tRNA_synth_type2"/>
    <property type="match status" value="1"/>
</dbReference>
<dbReference type="GO" id="GO:0006424">
    <property type="term" value="P:glutamyl-tRNA aminoacylation"/>
    <property type="evidence" value="ECO:0007669"/>
    <property type="project" value="UniProtKB-UniRule"/>
</dbReference>
<comment type="similarity">
    <text evidence="2 10">Belongs to the class-I aminoacyl-tRNA synthetase family. Glutamate--tRNA ligase type 2 subfamily.</text>
</comment>
<dbReference type="PANTHER" id="PTHR43097">
    <property type="entry name" value="GLUTAMINE-TRNA LIGASE"/>
    <property type="match status" value="1"/>
</dbReference>
<keyword evidence="4 10" id="KW-0436">Ligase</keyword>
<dbReference type="AlphaFoldDB" id="A0A062V0R4"/>
<protein>
    <recommendedName>
        <fullName evidence="10">Glutamate--tRNA ligase</fullName>
        <ecNumber evidence="10">6.1.1.17</ecNumber>
    </recommendedName>
    <alternativeName>
        <fullName evidence="10">Glutamyl-tRNA synthetase</fullName>
        <shortName evidence="10">GluRS</shortName>
    </alternativeName>
</protein>
<organism evidence="14 15">
    <name type="scientific">Candidatus Methanoperedens nitratireducens</name>
    <dbReference type="NCBI Taxonomy" id="1392998"/>
    <lineage>
        <taxon>Archaea</taxon>
        <taxon>Methanobacteriati</taxon>
        <taxon>Methanobacteriota</taxon>
        <taxon>Stenosarchaea group</taxon>
        <taxon>Methanomicrobia</taxon>
        <taxon>Methanosarcinales</taxon>
        <taxon>ANME-2 cluster</taxon>
        <taxon>Candidatus Methanoperedentaceae</taxon>
        <taxon>Candidatus Methanoperedens</taxon>
    </lineage>
</organism>
<keyword evidence="5 10" id="KW-0547">Nucleotide-binding</keyword>
<evidence type="ECO:0000256" key="2">
    <source>
        <dbReference type="ARBA" id="ARBA00008927"/>
    </source>
</evidence>
<evidence type="ECO:0000313" key="14">
    <source>
        <dbReference type="EMBL" id="KCZ72741.1"/>
    </source>
</evidence>
<dbReference type="SUPFAM" id="SSF52374">
    <property type="entry name" value="Nucleotidylyl transferase"/>
    <property type="match status" value="1"/>
</dbReference>
<accession>A0A062V0R4</accession>
<dbReference type="InterPro" id="IPR020059">
    <property type="entry name" value="Glu/Gln-tRNA-synth_Ib_codon-bd"/>
</dbReference>
<dbReference type="Pfam" id="PF20974">
    <property type="entry name" value="tRNA-synt_1c_C2"/>
    <property type="match status" value="1"/>
</dbReference>
<dbReference type="SUPFAM" id="SSF50715">
    <property type="entry name" value="Ribosomal protein L25-like"/>
    <property type="match status" value="1"/>
</dbReference>
<dbReference type="PATRIC" id="fig|1392998.3.peg.1341"/>
<evidence type="ECO:0000256" key="1">
    <source>
        <dbReference type="ARBA" id="ARBA00004496"/>
    </source>
</evidence>
<dbReference type="NCBIfam" id="NF003169">
    <property type="entry name" value="PRK04156.1"/>
    <property type="match status" value="1"/>
</dbReference>
<reference evidence="14 15" key="1">
    <citation type="journal article" date="2013" name="Nature">
        <title>Anaerobic oxidation of methane coupled to nitrate reduction in a novel archaeal lineage.</title>
        <authorList>
            <person name="Haroon M.F."/>
            <person name="Hu S."/>
            <person name="Shi Y."/>
            <person name="Imelfort M."/>
            <person name="Keller J."/>
            <person name="Hugenholtz P."/>
            <person name="Yuan Z."/>
            <person name="Tyson G.W."/>
        </authorList>
    </citation>
    <scope>NUCLEOTIDE SEQUENCE [LARGE SCALE GENOMIC DNA]</scope>
    <source>
        <strain evidence="14 15">ANME-2d</strain>
    </source>
</reference>
<sequence>MIKAAMLTTDELKLLIKKYALQNAVKYSKTPQAGAVMGKVMAHPELRPRAKEITVLVGDVLREIEEMTPESREDELKKLAPELLEELKEKKEPEKGLPPLEINGSLVMRFAPNPNGPPTLGSARGIVVNSEYTGRYNGKLIIRFDDTDPVTKRPMLEAYDWYLEDCLWLGTKPDEVIIASDRIPLYYETAEQLIRKDGAYVCFCKQEVFKALKDEKKACPHREQGVEKNLGLWKDMLSSCYKEQEAVLRIKTDIAHRDPAIRDWVAFRIIKTPHPRPSVGDRYCVWPLLDFEGAIEDHLCGTTHIIRGKDLIDSERRQRYIYKYMGWAYPKTLHWGRVQIYEFGKLSTSAIKKAIAEGIYTGWDDPRLPTIRAIRRRGIRPEALRKFMIDLGLGETDISLSLDTLYAENRKIIDPIANRYFFVWSPVKMEIEDAEPKVAKAPLHPSRGGIREIPVGTEVLVCRDDVETLKVGERLRLKDLYNIQITGISPLRAKFIGTDIDLIKKEKARIIHWAPTDGLKVRVLSPDGEYTGTGERGIEKELDRVVQFERFGFVRIDSVDDGVVAYFTHR</sequence>
<dbReference type="Pfam" id="PF00749">
    <property type="entry name" value="tRNA-synt_1c"/>
    <property type="match status" value="1"/>
</dbReference>
<dbReference type="Gene3D" id="2.40.240.10">
    <property type="entry name" value="Ribosomal Protein L25, Chain P"/>
    <property type="match status" value="1"/>
</dbReference>